<proteinExistence type="predicted"/>
<dbReference type="PIRSF" id="PIRSF016719">
    <property type="entry name" value="UCP016719"/>
    <property type="match status" value="1"/>
</dbReference>
<dbReference type="InterPro" id="IPR048503">
    <property type="entry name" value="NamZ_C"/>
</dbReference>
<sequence length="389" mass="43862">MKKTPFISLFLISLVVVLQAQESPVVVGAARTDAYLPLLHGKRVALFSNHTGMVGDKHTLDVLIENKVNVTAVFSPEHGFRGDAGAGDHVASSVDEKTGVPILSLYDGDAGKPSKESMRKFDVLIVDIQDVGLRYYTYYISMVRLMDACAESRKPMIVLDRPNPNGHYVDGPILDMKHKSGVGWLPIPVVHGMTLGELAQMVNGEKWLPKKRVCKLIVIPCLNYTHQTLYRLPVPPSPNLPNMTAVYLYPSICYFEATPVSLGRGTDLPFQIYGHPNMLGYDFTFTPRSMKSAVNPPQKDRLCYGVNLSGLVDEEIWKKGIDLTYLIEAYRNLNMDQYFFRPFFEKLIGVDYVRKMILEGKGADEIKAMWKGDVEKFKQQRKKYLLYSE</sequence>
<dbReference type="GO" id="GO:0033922">
    <property type="term" value="F:peptidoglycan beta-N-acetylmuramidase activity"/>
    <property type="evidence" value="ECO:0007669"/>
    <property type="project" value="InterPro"/>
</dbReference>
<dbReference type="InterPro" id="IPR008302">
    <property type="entry name" value="NamZ"/>
</dbReference>
<dbReference type="Pfam" id="PF20732">
    <property type="entry name" value="NamZ_C"/>
    <property type="match status" value="1"/>
</dbReference>
<evidence type="ECO:0000313" key="3">
    <source>
        <dbReference type="EMBL" id="MPL95790.1"/>
    </source>
</evidence>
<dbReference type="Pfam" id="PF07075">
    <property type="entry name" value="NamZ_N"/>
    <property type="match status" value="1"/>
</dbReference>
<dbReference type="PANTHER" id="PTHR42915">
    <property type="entry name" value="HYPOTHETICAL 460 KDA PROTEIN IN FEUA-SIGW INTERGENIC REGION [PRECURSOR]"/>
    <property type="match status" value="1"/>
</dbReference>
<feature type="domain" description="Peptidoglycan beta-N-acetylmuramidase NamZ N-terminal" evidence="1">
    <location>
        <begin position="44"/>
        <end position="243"/>
    </location>
</feature>
<reference evidence="3" key="1">
    <citation type="submission" date="2019-08" db="EMBL/GenBank/DDBJ databases">
        <authorList>
            <person name="Kucharzyk K."/>
            <person name="Murdoch R.W."/>
            <person name="Higgins S."/>
            <person name="Loffler F."/>
        </authorList>
    </citation>
    <scope>NUCLEOTIDE SEQUENCE</scope>
</reference>
<dbReference type="EMBL" id="VSSQ01000482">
    <property type="protein sequence ID" value="MPL95790.1"/>
    <property type="molecule type" value="Genomic_DNA"/>
</dbReference>
<dbReference type="Gene3D" id="3.40.50.12170">
    <property type="entry name" value="Uncharacterised protein PF07075, DUF1343"/>
    <property type="match status" value="1"/>
</dbReference>
<protein>
    <recommendedName>
        <fullName evidence="4">DUF1343 domain-containing protein</fullName>
    </recommendedName>
</protein>
<evidence type="ECO:0000259" key="2">
    <source>
        <dbReference type="Pfam" id="PF20732"/>
    </source>
</evidence>
<dbReference type="Gene3D" id="3.90.1150.140">
    <property type="match status" value="1"/>
</dbReference>
<dbReference type="InterPro" id="IPR048502">
    <property type="entry name" value="NamZ_N"/>
</dbReference>
<name>A0A644VX41_9ZZZZ</name>
<gene>
    <name evidence="3" type="ORF">SDC9_41962</name>
</gene>
<dbReference type="PANTHER" id="PTHR42915:SF1">
    <property type="entry name" value="PEPTIDOGLYCAN BETA-N-ACETYLMURAMIDASE NAMZ"/>
    <property type="match status" value="1"/>
</dbReference>
<dbReference type="AlphaFoldDB" id="A0A644VX41"/>
<evidence type="ECO:0000259" key="1">
    <source>
        <dbReference type="Pfam" id="PF07075"/>
    </source>
</evidence>
<organism evidence="3">
    <name type="scientific">bioreactor metagenome</name>
    <dbReference type="NCBI Taxonomy" id="1076179"/>
    <lineage>
        <taxon>unclassified sequences</taxon>
        <taxon>metagenomes</taxon>
        <taxon>ecological metagenomes</taxon>
    </lineage>
</organism>
<accession>A0A644VX41</accession>
<evidence type="ECO:0008006" key="4">
    <source>
        <dbReference type="Google" id="ProtNLM"/>
    </source>
</evidence>
<comment type="caution">
    <text evidence="3">The sequence shown here is derived from an EMBL/GenBank/DDBJ whole genome shotgun (WGS) entry which is preliminary data.</text>
</comment>
<feature type="domain" description="Peptidoglycan beta-N-acetylmuramidase NamZ C-terminal" evidence="2">
    <location>
        <begin position="247"/>
        <end position="387"/>
    </location>
</feature>